<protein>
    <recommendedName>
        <fullName evidence="11">Long-chain fatty acid transport protein</fullName>
    </recommendedName>
</protein>
<comment type="similarity">
    <text evidence="2">Belongs to the OmpP1/FadL family.</text>
</comment>
<feature type="chain" id="PRO_5005466876" description="Long-chain fatty acid transport protein" evidence="8">
    <location>
        <begin position="21"/>
        <end position="442"/>
    </location>
</feature>
<keyword evidence="3" id="KW-1134">Transmembrane beta strand</keyword>
<evidence type="ECO:0008006" key="11">
    <source>
        <dbReference type="Google" id="ProtNLM"/>
    </source>
</evidence>
<reference evidence="9 10" key="1">
    <citation type="submission" date="2015-08" db="EMBL/GenBank/DDBJ databases">
        <authorList>
            <person name="Babu N.S."/>
            <person name="Beckwith C.J."/>
            <person name="Beseler K.G."/>
            <person name="Brison A."/>
            <person name="Carone J.V."/>
            <person name="Caskin T.P."/>
            <person name="Diamond M."/>
            <person name="Durham M.E."/>
            <person name="Foxe J.M."/>
            <person name="Go M."/>
            <person name="Henderson B.A."/>
            <person name="Jones I.B."/>
            <person name="McGettigan J.A."/>
            <person name="Micheletti S.J."/>
            <person name="Nasrallah M.E."/>
            <person name="Ortiz D."/>
            <person name="Piller C.R."/>
            <person name="Privatt S.R."/>
            <person name="Schneider S.L."/>
            <person name="Sharp S."/>
            <person name="Smith T.C."/>
            <person name="Stanton J.D."/>
            <person name="Ullery H.E."/>
            <person name="Wilson R.J."/>
            <person name="Serrano M.G."/>
            <person name="Buck G."/>
            <person name="Lee V."/>
            <person name="Wang Y."/>
            <person name="Carvalho R."/>
            <person name="Voegtly L."/>
            <person name="Shi R."/>
            <person name="Duckworth R."/>
            <person name="Johnson A."/>
            <person name="Loviza R."/>
            <person name="Walstead R."/>
            <person name="Shah Z."/>
            <person name="Kiflezghi M."/>
            <person name="Wade K."/>
            <person name="Ball S.L."/>
            <person name="Bradley K.W."/>
            <person name="Asai D.J."/>
            <person name="Bowman C.A."/>
            <person name="Russell D.A."/>
            <person name="Pope W.H."/>
            <person name="Jacobs-Sera D."/>
            <person name="Hendrix R.W."/>
            <person name="Hatfull G.F."/>
        </authorList>
    </citation>
    <scope>NUCLEOTIDE SEQUENCE [LARGE SCALE GENOMIC DNA]</scope>
    <source>
        <strain evidence="9 10">DSM 27648</strain>
    </source>
</reference>
<accession>A0A0K1QAK0</accession>
<dbReference type="InterPro" id="IPR005017">
    <property type="entry name" value="OMPP1/FadL/TodX"/>
</dbReference>
<evidence type="ECO:0000313" key="9">
    <source>
        <dbReference type="EMBL" id="AKV02759.1"/>
    </source>
</evidence>
<dbReference type="AlphaFoldDB" id="A0A0K1QAK0"/>
<organism evidence="9 10">
    <name type="scientific">Labilithrix luteola</name>
    <dbReference type="NCBI Taxonomy" id="1391654"/>
    <lineage>
        <taxon>Bacteria</taxon>
        <taxon>Pseudomonadati</taxon>
        <taxon>Myxococcota</taxon>
        <taxon>Polyangia</taxon>
        <taxon>Polyangiales</taxon>
        <taxon>Labilitrichaceae</taxon>
        <taxon>Labilithrix</taxon>
    </lineage>
</organism>
<evidence type="ECO:0000256" key="5">
    <source>
        <dbReference type="ARBA" id="ARBA00022729"/>
    </source>
</evidence>
<dbReference type="GO" id="GO:0015483">
    <property type="term" value="F:long-chain fatty acid transporting porin activity"/>
    <property type="evidence" value="ECO:0007669"/>
    <property type="project" value="TreeGrafter"/>
</dbReference>
<keyword evidence="6" id="KW-0472">Membrane</keyword>
<dbReference type="SUPFAM" id="SSF56935">
    <property type="entry name" value="Porins"/>
    <property type="match status" value="1"/>
</dbReference>
<sequence length="442" mass="46262">MATTLVVSACAFAWSGATSASPEDLFGYGARTSAMGATGVAHATGYESAFHNPALASTTRENKLTLGYTGAVFRLDAKGDGLPGRTSVSPARGAVIGAELPVPLGGVLARRVGVVMAFYEPTDVVVRGRVLYPEKTQFPMLDNRAQSITIRAGIGVDVGYGVRVGAGFAALAEVVGTVVAATDATGRVGTRVEDQLVATYAPVFGATYDLPARGPALWTAGLVYRGTLDARFAVVIDGTKLSSLQIPLFNISGVAQYDPAQVAFELARTLDLDTFAAQFVYKRWSSFPGIIEPTVVCNSGGAGACGILPPAIDWRDTFAVRVGGDHGVPIARGAEFHARGGVFYEMSPLPSQLPTAQAFDAAAKGAVDVPVRYFDSDRLVFTAGAGLRLKRPLPPIDIDFFAQYHVLLPRTIRSAEASGTILSEGEASGHVLVFGLNAGVRF</sequence>
<keyword evidence="7" id="KW-0998">Cell outer membrane</keyword>
<evidence type="ECO:0000313" key="10">
    <source>
        <dbReference type="Proteomes" id="UP000064967"/>
    </source>
</evidence>
<evidence type="ECO:0000256" key="7">
    <source>
        <dbReference type="ARBA" id="ARBA00023237"/>
    </source>
</evidence>
<evidence type="ECO:0000256" key="2">
    <source>
        <dbReference type="ARBA" id="ARBA00008163"/>
    </source>
</evidence>
<gene>
    <name evidence="9" type="ORF">AKJ09_09422</name>
</gene>
<name>A0A0K1QAK0_9BACT</name>
<evidence type="ECO:0000256" key="4">
    <source>
        <dbReference type="ARBA" id="ARBA00022692"/>
    </source>
</evidence>
<dbReference type="EMBL" id="CP012333">
    <property type="protein sequence ID" value="AKV02759.1"/>
    <property type="molecule type" value="Genomic_DNA"/>
</dbReference>
<keyword evidence="10" id="KW-1185">Reference proteome</keyword>
<evidence type="ECO:0000256" key="1">
    <source>
        <dbReference type="ARBA" id="ARBA00004571"/>
    </source>
</evidence>
<proteinExistence type="inferred from homology"/>
<evidence type="ECO:0000256" key="6">
    <source>
        <dbReference type="ARBA" id="ARBA00023136"/>
    </source>
</evidence>
<dbReference type="GO" id="GO:0009279">
    <property type="term" value="C:cell outer membrane"/>
    <property type="evidence" value="ECO:0007669"/>
    <property type="project" value="UniProtKB-SubCell"/>
</dbReference>
<dbReference type="KEGG" id="llu:AKJ09_09422"/>
<dbReference type="PANTHER" id="PTHR35093:SF8">
    <property type="entry name" value="OUTER MEMBRANE PROTEIN NMB0088-RELATED"/>
    <property type="match status" value="1"/>
</dbReference>
<evidence type="ECO:0000256" key="8">
    <source>
        <dbReference type="SAM" id="SignalP"/>
    </source>
</evidence>
<keyword evidence="5 8" id="KW-0732">Signal</keyword>
<dbReference type="RefSeq" id="WP_169928329.1">
    <property type="nucleotide sequence ID" value="NZ_CP012333.1"/>
</dbReference>
<keyword evidence="4" id="KW-0812">Transmembrane</keyword>
<dbReference type="Proteomes" id="UP000064967">
    <property type="component" value="Chromosome"/>
</dbReference>
<evidence type="ECO:0000256" key="3">
    <source>
        <dbReference type="ARBA" id="ARBA00022452"/>
    </source>
</evidence>
<comment type="subcellular location">
    <subcellularLocation>
        <location evidence="1">Cell outer membrane</location>
        <topology evidence="1">Multi-pass membrane protein</topology>
    </subcellularLocation>
</comment>
<feature type="signal peptide" evidence="8">
    <location>
        <begin position="1"/>
        <end position="20"/>
    </location>
</feature>
<dbReference type="Gene3D" id="2.40.160.60">
    <property type="entry name" value="Outer membrane protein transport protein (OMPP1/FadL/TodX)"/>
    <property type="match status" value="1"/>
</dbReference>
<dbReference type="STRING" id="1391654.AKJ09_09422"/>
<dbReference type="PANTHER" id="PTHR35093">
    <property type="entry name" value="OUTER MEMBRANE PROTEIN NMB0088-RELATED"/>
    <property type="match status" value="1"/>
</dbReference>